<protein>
    <submittedName>
        <fullName evidence="7">MFS transporter</fullName>
    </submittedName>
</protein>
<comment type="subcellular location">
    <subcellularLocation>
        <location evidence="1">Membrane</location>
        <topology evidence="1">Multi-pass membrane protein</topology>
    </subcellularLocation>
</comment>
<proteinExistence type="inferred from homology"/>
<evidence type="ECO:0000313" key="7">
    <source>
        <dbReference type="EMBL" id="ARP98136.1"/>
    </source>
</evidence>
<dbReference type="OrthoDB" id="9787815at2"/>
<dbReference type="Proteomes" id="UP000194137">
    <property type="component" value="Chromosome"/>
</dbReference>
<evidence type="ECO:0000256" key="3">
    <source>
        <dbReference type="ARBA" id="ARBA00022448"/>
    </source>
</evidence>
<evidence type="ECO:0000256" key="4">
    <source>
        <dbReference type="ARBA" id="ARBA00022692"/>
    </source>
</evidence>
<dbReference type="EMBL" id="CP021112">
    <property type="protein sequence ID" value="ARP98136.1"/>
    <property type="molecule type" value="Genomic_DNA"/>
</dbReference>
<keyword evidence="6" id="KW-0472">Membrane</keyword>
<keyword evidence="4" id="KW-0812">Transmembrane</keyword>
<name>A0A1W6ZL78_9HYPH</name>
<organism evidence="7 8">
    <name type="scientific">Pseudorhodoplanes sinuspersici</name>
    <dbReference type="NCBI Taxonomy" id="1235591"/>
    <lineage>
        <taxon>Bacteria</taxon>
        <taxon>Pseudomonadati</taxon>
        <taxon>Pseudomonadota</taxon>
        <taxon>Alphaproteobacteria</taxon>
        <taxon>Hyphomicrobiales</taxon>
        <taxon>Pseudorhodoplanes</taxon>
    </lineage>
</organism>
<dbReference type="STRING" id="1235591.CAK95_02850"/>
<evidence type="ECO:0000256" key="1">
    <source>
        <dbReference type="ARBA" id="ARBA00004141"/>
    </source>
</evidence>
<evidence type="ECO:0000256" key="5">
    <source>
        <dbReference type="ARBA" id="ARBA00022989"/>
    </source>
</evidence>
<dbReference type="GO" id="GO:0022857">
    <property type="term" value="F:transmembrane transporter activity"/>
    <property type="evidence" value="ECO:0007669"/>
    <property type="project" value="InterPro"/>
</dbReference>
<dbReference type="RefSeq" id="WP_086086451.1">
    <property type="nucleotide sequence ID" value="NZ_CP021112.1"/>
</dbReference>
<dbReference type="InterPro" id="IPR036259">
    <property type="entry name" value="MFS_trans_sf"/>
</dbReference>
<evidence type="ECO:0000313" key="8">
    <source>
        <dbReference type="Proteomes" id="UP000194137"/>
    </source>
</evidence>
<dbReference type="PANTHER" id="PTHR12778:SF10">
    <property type="entry name" value="MAJOR FACILITATOR SUPERFAMILY DOMAIN-CONTAINING PROTEIN 3"/>
    <property type="match status" value="1"/>
</dbReference>
<evidence type="ECO:0000256" key="6">
    <source>
        <dbReference type="ARBA" id="ARBA00023136"/>
    </source>
</evidence>
<evidence type="ECO:0000256" key="2">
    <source>
        <dbReference type="ARBA" id="ARBA00008335"/>
    </source>
</evidence>
<dbReference type="NCBIfam" id="TIGR00901">
    <property type="entry name" value="2A0125"/>
    <property type="match status" value="1"/>
</dbReference>
<dbReference type="AlphaFoldDB" id="A0A1W6ZL78"/>
<keyword evidence="3" id="KW-0813">Transport</keyword>
<dbReference type="InterPro" id="IPR004752">
    <property type="entry name" value="AmpG_permease/AT-1"/>
</dbReference>
<dbReference type="SUPFAM" id="SSF103473">
    <property type="entry name" value="MFS general substrate transporter"/>
    <property type="match status" value="1"/>
</dbReference>
<dbReference type="GO" id="GO:0016020">
    <property type="term" value="C:membrane"/>
    <property type="evidence" value="ECO:0007669"/>
    <property type="project" value="UniProtKB-SubCell"/>
</dbReference>
<sequence length="446" mass="46630">MTTLESSAKTTWSDALAVYLKPRVLIVILLGFSSGLPLALSGTTLAIWMTESGVNLRTIGLYALVGLPYTIKFLWAPLVDALDVPILSKALGRRRGWLVFSQLLLAAAILFLAFQNPSAALWPVALGAVLVAIASATQDIVIDAFRVESLETSEQAAGMAGYVAAYRIGMLASGAGVLALAAWLAHIGVTADAAWRWGYIAAAALMGVGLFATLMATEPSAPIDVVDKSRDPISRVALTAFGAFQEFLTRDMAIVVLLFVVLYKFCDAFAGVLTGPFVIDIGFDKATYAAIVKGVGLAAALVGGFAGGAVARALPLSTSLWVGGILQLLSNLTFAALALIGPNVPALTVTIIIENFCGAIGTVIFVAYLSALCGVRLHTATQFALLTALAAVGRTTLSSGGGFVAEATGWFMFFVISSLVAIPSLILLAWLQARGHFKTLEKKKDA</sequence>
<keyword evidence="5" id="KW-1133">Transmembrane helix</keyword>
<accession>A0A1W6ZL78</accession>
<dbReference type="InterPro" id="IPR011701">
    <property type="entry name" value="MFS"/>
</dbReference>
<dbReference type="PANTHER" id="PTHR12778">
    <property type="entry name" value="SOLUTE CARRIER FAMILY 33 ACETYL-COA TRANSPORTER -RELATED"/>
    <property type="match status" value="1"/>
</dbReference>
<dbReference type="KEGG" id="psin:CAK95_02850"/>
<keyword evidence="8" id="KW-1185">Reference proteome</keyword>
<dbReference type="Gene3D" id="1.20.1250.20">
    <property type="entry name" value="MFS general substrate transporter like domains"/>
    <property type="match status" value="1"/>
</dbReference>
<comment type="similarity">
    <text evidence="2">Belongs to the major facilitator superfamily.</text>
</comment>
<reference evidence="7 8" key="1">
    <citation type="submission" date="2017-05" db="EMBL/GenBank/DDBJ databases">
        <title>Full genome sequence of Pseudorhodoplanes sinuspersici.</title>
        <authorList>
            <person name="Dastgheib S.M.M."/>
            <person name="Shavandi M."/>
            <person name="Tirandaz H."/>
        </authorList>
    </citation>
    <scope>NUCLEOTIDE SEQUENCE [LARGE SCALE GENOMIC DNA]</scope>
    <source>
        <strain evidence="7 8">RIPI110</strain>
    </source>
</reference>
<dbReference type="Pfam" id="PF07690">
    <property type="entry name" value="MFS_1"/>
    <property type="match status" value="1"/>
</dbReference>
<gene>
    <name evidence="7" type="ORF">CAK95_02850</name>
</gene>